<evidence type="ECO:0000313" key="2">
    <source>
        <dbReference type="Proteomes" id="UP000834106"/>
    </source>
</evidence>
<name>A0AAD1ZW68_9LAMI</name>
<dbReference type="AlphaFoldDB" id="A0AAD1ZW68"/>
<dbReference type="EMBL" id="OU503050">
    <property type="protein sequence ID" value="CAI9776759.1"/>
    <property type="molecule type" value="Genomic_DNA"/>
</dbReference>
<dbReference type="Proteomes" id="UP000834106">
    <property type="component" value="Chromosome 15"/>
</dbReference>
<accession>A0AAD1ZW68</accession>
<proteinExistence type="predicted"/>
<sequence length="372" mass="43332">MMTGIRGMITTTTSRVVPLAICSTFRSHHLTHSVNHTGLSGKLFHRLFPSSLHHYSTKSTFKELFMRGQEEKKFEKSPMLFHSTIEERSNQQTLLLTSEEVVPFFPEEDDYYNDLMEKTQHFSIPFVAKVTYDIGKGLSFKLRCVAYHDKISLDCLTKNNCASFNQTDNDMIATLHKTYLMYLKVRGITPDIIYYLHELKVELNKFKWSFAEESQKLPRRSMNSEELYQLFLSSLYDYCRRWRFDVHTPLDESNSKKKQPKKWMSSLKFYLSRKDKFETIYVDLLNAGDVSAESSNHKRKENLSVVFSISTRALFLSLYCTVYPDKISLDSWSVEESSDRLSRIPYRGSYPSCQSLCRVIVGSGDKEGHDIM</sequence>
<keyword evidence="2" id="KW-1185">Reference proteome</keyword>
<evidence type="ECO:0000313" key="1">
    <source>
        <dbReference type="EMBL" id="CAI9776759.1"/>
    </source>
</evidence>
<reference evidence="1" key="1">
    <citation type="submission" date="2023-05" db="EMBL/GenBank/DDBJ databases">
        <authorList>
            <person name="Huff M."/>
        </authorList>
    </citation>
    <scope>NUCLEOTIDE SEQUENCE</scope>
</reference>
<protein>
    <submittedName>
        <fullName evidence="1">Uncharacterized protein</fullName>
    </submittedName>
</protein>
<gene>
    <name evidence="1" type="ORF">FPE_LOCUS24189</name>
</gene>
<organism evidence="1 2">
    <name type="scientific">Fraxinus pennsylvanica</name>
    <dbReference type="NCBI Taxonomy" id="56036"/>
    <lineage>
        <taxon>Eukaryota</taxon>
        <taxon>Viridiplantae</taxon>
        <taxon>Streptophyta</taxon>
        <taxon>Embryophyta</taxon>
        <taxon>Tracheophyta</taxon>
        <taxon>Spermatophyta</taxon>
        <taxon>Magnoliopsida</taxon>
        <taxon>eudicotyledons</taxon>
        <taxon>Gunneridae</taxon>
        <taxon>Pentapetalae</taxon>
        <taxon>asterids</taxon>
        <taxon>lamiids</taxon>
        <taxon>Lamiales</taxon>
        <taxon>Oleaceae</taxon>
        <taxon>Oleeae</taxon>
        <taxon>Fraxinus</taxon>
    </lineage>
</organism>